<sequence>MEIPAASAAADTPGRPRQNAVEKIRQKAARLRKEMDGMTVRPTAGKGDMAEIVQKEETGAFRPKGARRNSVFSASASQTVNTRALRKSATVGAGSRSSSGDLPTPDPTSRGGNTKGHCFRSPFCSAVKDVNMTVLMQ</sequence>
<dbReference type="EMBL" id="CAJHUC010001733">
    <property type="protein sequence ID" value="CAD7702182.1"/>
    <property type="molecule type" value="Genomic_DNA"/>
</dbReference>
<feature type="compositionally biased region" description="Basic and acidic residues" evidence="1">
    <location>
        <begin position="20"/>
        <end position="36"/>
    </location>
</feature>
<evidence type="ECO:0000313" key="2">
    <source>
        <dbReference type="EMBL" id="CAD7702182.1"/>
    </source>
</evidence>
<feature type="region of interest" description="Disordered" evidence="1">
    <location>
        <begin position="1"/>
        <end position="119"/>
    </location>
</feature>
<accession>A0A8S1J4Y0</accession>
<evidence type="ECO:0000313" key="3">
    <source>
        <dbReference type="Proteomes" id="UP000708148"/>
    </source>
</evidence>
<organism evidence="2 3">
    <name type="scientific">Ostreobium quekettii</name>
    <dbReference type="NCBI Taxonomy" id="121088"/>
    <lineage>
        <taxon>Eukaryota</taxon>
        <taxon>Viridiplantae</taxon>
        <taxon>Chlorophyta</taxon>
        <taxon>core chlorophytes</taxon>
        <taxon>Ulvophyceae</taxon>
        <taxon>TCBD clade</taxon>
        <taxon>Bryopsidales</taxon>
        <taxon>Ostreobineae</taxon>
        <taxon>Ostreobiaceae</taxon>
        <taxon>Ostreobium</taxon>
    </lineage>
</organism>
<proteinExistence type="predicted"/>
<dbReference type="Proteomes" id="UP000708148">
    <property type="component" value="Unassembled WGS sequence"/>
</dbReference>
<keyword evidence="3" id="KW-1185">Reference proteome</keyword>
<protein>
    <submittedName>
        <fullName evidence="2">Uncharacterized protein</fullName>
    </submittedName>
</protein>
<name>A0A8S1J4Y0_9CHLO</name>
<gene>
    <name evidence="2" type="ORF">OSTQU699_LOCUS7539</name>
</gene>
<dbReference type="AlphaFoldDB" id="A0A8S1J4Y0"/>
<feature type="compositionally biased region" description="Polar residues" evidence="1">
    <location>
        <begin position="70"/>
        <end position="82"/>
    </location>
</feature>
<comment type="caution">
    <text evidence="2">The sequence shown here is derived from an EMBL/GenBank/DDBJ whole genome shotgun (WGS) entry which is preliminary data.</text>
</comment>
<reference evidence="2" key="1">
    <citation type="submission" date="2020-12" db="EMBL/GenBank/DDBJ databases">
        <authorList>
            <person name="Iha C."/>
        </authorList>
    </citation>
    <scope>NUCLEOTIDE SEQUENCE</scope>
</reference>
<evidence type="ECO:0000256" key="1">
    <source>
        <dbReference type="SAM" id="MobiDB-lite"/>
    </source>
</evidence>